<dbReference type="InterPro" id="IPR051993">
    <property type="entry name" value="Glycosyltransferase_8"/>
</dbReference>
<dbReference type="Proteomes" id="UP000305948">
    <property type="component" value="Unassembled WGS sequence"/>
</dbReference>
<evidence type="ECO:0000256" key="1">
    <source>
        <dbReference type="ARBA" id="ARBA00004606"/>
    </source>
</evidence>
<dbReference type="InterPro" id="IPR029044">
    <property type="entry name" value="Nucleotide-diphossugar_trans"/>
</dbReference>
<organism evidence="6 7">
    <name type="scientific">Heliocybe sulcata</name>
    <dbReference type="NCBI Taxonomy" id="5364"/>
    <lineage>
        <taxon>Eukaryota</taxon>
        <taxon>Fungi</taxon>
        <taxon>Dikarya</taxon>
        <taxon>Basidiomycota</taxon>
        <taxon>Agaricomycotina</taxon>
        <taxon>Agaricomycetes</taxon>
        <taxon>Gloeophyllales</taxon>
        <taxon>Gloeophyllaceae</taxon>
        <taxon>Heliocybe</taxon>
    </lineage>
</organism>
<keyword evidence="3" id="KW-0808">Transferase</keyword>
<dbReference type="PANTHER" id="PTHR46012">
    <property type="entry name" value="IP22168P"/>
    <property type="match status" value="1"/>
</dbReference>
<dbReference type="Gene3D" id="3.90.550.10">
    <property type="entry name" value="Spore Coat Polysaccharide Biosynthesis Protein SpsA, Chain A"/>
    <property type="match status" value="1"/>
</dbReference>
<keyword evidence="4" id="KW-0812">Transmembrane</keyword>
<sequence>MPIATRYVLPVALVLFLGLNYAFLSYTRPSALNSVITLNQHLPDSTVNVHLSSDNVSAQAAPVVFALVMFGASSATEGLLALKTALMHVSRPTEFHIICSEDAPPIIQEKLDLFTRPAYDISMHFYPLSGDMIKARAKRAGVDTEYSAGLGGLVKVFIHELLYNVDKVIFYDTDMLFLVDPFLLWREFDQMHDQQMIAFPDLGPESGDAEICTCVMLLNLKAMRAADFMPSSLSPASQKASISPPAWKAMNVDPKRPQFGDQGLYWAVWKHRPEFFMHLGLSWDMTHCRYSYGLSLADGDDSMSEKEQGAHQYDTRNAPERFAQLFPGIVHFNCQPDFPIVWTEPKNSQRPRWGPFVTIAMQYKWIWLNRGLGDAHVASQVVRRNKGEWWWDEVSTSTSSSGNKAGGMVKRPHQPHSH</sequence>
<keyword evidence="2" id="KW-0328">Glycosyltransferase</keyword>
<dbReference type="GO" id="GO:0016266">
    <property type="term" value="P:protein O-linked glycosylation via N-acetyl-galactosamine"/>
    <property type="evidence" value="ECO:0007669"/>
    <property type="project" value="TreeGrafter"/>
</dbReference>
<evidence type="ECO:0000256" key="3">
    <source>
        <dbReference type="ARBA" id="ARBA00022679"/>
    </source>
</evidence>
<accession>A0A5C3MP13</accession>
<dbReference type="SUPFAM" id="SSF53448">
    <property type="entry name" value="Nucleotide-diphospho-sugar transferases"/>
    <property type="match status" value="1"/>
</dbReference>
<dbReference type="EMBL" id="ML213528">
    <property type="protein sequence ID" value="TFK46720.1"/>
    <property type="molecule type" value="Genomic_DNA"/>
</dbReference>
<reference evidence="6 7" key="1">
    <citation type="journal article" date="2019" name="Nat. Ecol. Evol.">
        <title>Megaphylogeny resolves global patterns of mushroom evolution.</title>
        <authorList>
            <person name="Varga T."/>
            <person name="Krizsan K."/>
            <person name="Foldi C."/>
            <person name="Dima B."/>
            <person name="Sanchez-Garcia M."/>
            <person name="Sanchez-Ramirez S."/>
            <person name="Szollosi G.J."/>
            <person name="Szarkandi J.G."/>
            <person name="Papp V."/>
            <person name="Albert L."/>
            <person name="Andreopoulos W."/>
            <person name="Angelini C."/>
            <person name="Antonin V."/>
            <person name="Barry K.W."/>
            <person name="Bougher N.L."/>
            <person name="Buchanan P."/>
            <person name="Buyck B."/>
            <person name="Bense V."/>
            <person name="Catcheside P."/>
            <person name="Chovatia M."/>
            <person name="Cooper J."/>
            <person name="Damon W."/>
            <person name="Desjardin D."/>
            <person name="Finy P."/>
            <person name="Geml J."/>
            <person name="Haridas S."/>
            <person name="Hughes K."/>
            <person name="Justo A."/>
            <person name="Karasinski D."/>
            <person name="Kautmanova I."/>
            <person name="Kiss B."/>
            <person name="Kocsube S."/>
            <person name="Kotiranta H."/>
            <person name="LaButti K.M."/>
            <person name="Lechner B.E."/>
            <person name="Liimatainen K."/>
            <person name="Lipzen A."/>
            <person name="Lukacs Z."/>
            <person name="Mihaltcheva S."/>
            <person name="Morgado L.N."/>
            <person name="Niskanen T."/>
            <person name="Noordeloos M.E."/>
            <person name="Ohm R.A."/>
            <person name="Ortiz-Santana B."/>
            <person name="Ovrebo C."/>
            <person name="Racz N."/>
            <person name="Riley R."/>
            <person name="Savchenko A."/>
            <person name="Shiryaev A."/>
            <person name="Soop K."/>
            <person name="Spirin V."/>
            <person name="Szebenyi C."/>
            <person name="Tomsovsky M."/>
            <person name="Tulloss R.E."/>
            <person name="Uehling J."/>
            <person name="Grigoriev I.V."/>
            <person name="Vagvolgyi C."/>
            <person name="Papp T."/>
            <person name="Martin F.M."/>
            <person name="Miettinen O."/>
            <person name="Hibbett D.S."/>
            <person name="Nagy L.G."/>
        </authorList>
    </citation>
    <scope>NUCLEOTIDE SEQUENCE [LARGE SCALE GENOMIC DNA]</scope>
    <source>
        <strain evidence="6 7">OMC1185</strain>
    </source>
</reference>
<evidence type="ECO:0008006" key="8">
    <source>
        <dbReference type="Google" id="ProtNLM"/>
    </source>
</evidence>
<evidence type="ECO:0000256" key="4">
    <source>
        <dbReference type="ARBA" id="ARBA00022968"/>
    </source>
</evidence>
<feature type="region of interest" description="Disordered" evidence="5">
    <location>
        <begin position="394"/>
        <end position="418"/>
    </location>
</feature>
<evidence type="ECO:0000313" key="6">
    <source>
        <dbReference type="EMBL" id="TFK46720.1"/>
    </source>
</evidence>
<comment type="subcellular location">
    <subcellularLocation>
        <location evidence="1">Membrane</location>
        <topology evidence="1">Single-pass type II membrane protein</topology>
    </subcellularLocation>
</comment>
<gene>
    <name evidence="6" type="ORF">OE88DRAFT_1667396</name>
</gene>
<dbReference type="OrthoDB" id="411524at2759"/>
<proteinExistence type="predicted"/>
<dbReference type="PANTHER" id="PTHR46012:SF2">
    <property type="entry name" value="IP22168P"/>
    <property type="match status" value="1"/>
</dbReference>
<keyword evidence="7" id="KW-1185">Reference proteome</keyword>
<evidence type="ECO:0000256" key="5">
    <source>
        <dbReference type="SAM" id="MobiDB-lite"/>
    </source>
</evidence>
<evidence type="ECO:0000313" key="7">
    <source>
        <dbReference type="Proteomes" id="UP000305948"/>
    </source>
</evidence>
<dbReference type="GO" id="GO:0016020">
    <property type="term" value="C:membrane"/>
    <property type="evidence" value="ECO:0007669"/>
    <property type="project" value="UniProtKB-SubCell"/>
</dbReference>
<protein>
    <recommendedName>
        <fullName evidence="8">Glycosyltransferase family 8 protein</fullName>
    </recommendedName>
</protein>
<dbReference type="AlphaFoldDB" id="A0A5C3MP13"/>
<evidence type="ECO:0000256" key="2">
    <source>
        <dbReference type="ARBA" id="ARBA00022676"/>
    </source>
</evidence>
<name>A0A5C3MP13_9AGAM</name>
<keyword evidence="4" id="KW-0735">Signal-anchor</keyword>
<dbReference type="GO" id="GO:0035252">
    <property type="term" value="F:UDP-xylosyltransferase activity"/>
    <property type="evidence" value="ECO:0007669"/>
    <property type="project" value="TreeGrafter"/>
</dbReference>
<feature type="compositionally biased region" description="Polar residues" evidence="5">
    <location>
        <begin position="394"/>
        <end position="403"/>
    </location>
</feature>